<reference evidence="2" key="1">
    <citation type="submission" date="2022-11" db="UniProtKB">
        <authorList>
            <consortium name="WormBaseParasite"/>
        </authorList>
    </citation>
    <scope>IDENTIFICATION</scope>
</reference>
<accession>A0AC35GU38</accession>
<organism evidence="1 2">
    <name type="scientific">Panagrolaimus sp. PS1159</name>
    <dbReference type="NCBI Taxonomy" id="55785"/>
    <lineage>
        <taxon>Eukaryota</taxon>
        <taxon>Metazoa</taxon>
        <taxon>Ecdysozoa</taxon>
        <taxon>Nematoda</taxon>
        <taxon>Chromadorea</taxon>
        <taxon>Rhabditida</taxon>
        <taxon>Tylenchina</taxon>
        <taxon>Panagrolaimomorpha</taxon>
        <taxon>Panagrolaimoidea</taxon>
        <taxon>Panagrolaimidae</taxon>
        <taxon>Panagrolaimus</taxon>
    </lineage>
</organism>
<proteinExistence type="predicted"/>
<name>A0AC35GU38_9BILA</name>
<dbReference type="Proteomes" id="UP000887580">
    <property type="component" value="Unplaced"/>
</dbReference>
<protein>
    <submittedName>
        <fullName evidence="2">Uncharacterized protein</fullName>
    </submittedName>
</protein>
<evidence type="ECO:0000313" key="1">
    <source>
        <dbReference type="Proteomes" id="UP000887580"/>
    </source>
</evidence>
<sequence length="313" mass="36040">MTSLGMESNFEVPSNCGEGDVCVYSNIYKFVDFSSDERYDLSENSEYIMNAALSAVFSGDKYANYDTLSFKLFELNWLMSRSKNAKRDLDQYLRKHKNVESFALIVVKDFLHSGQKVHQSLFAYGCREDGADEKYKHSKLNAECPSYEADCRAMELLKSFSVKPLLDHRERLKLRIKNDTLDPKKFFKHLLRLNGAEPFEYGNENQHLDIYLNSEDGNEGVGSGPIQHTPILVTQQRGSTEETVTTGRRTRNQRMVDDSPIKSYVAQRPRLNETGESSEEDVTTPAANHRAPRIYDEDDNDYDYSHDFEHDFD</sequence>
<evidence type="ECO:0000313" key="2">
    <source>
        <dbReference type="WBParaSite" id="PS1159_v2.g8730.t1"/>
    </source>
</evidence>
<dbReference type="WBParaSite" id="PS1159_v2.g8730.t1">
    <property type="protein sequence ID" value="PS1159_v2.g8730.t1"/>
    <property type="gene ID" value="PS1159_v2.g8730"/>
</dbReference>